<dbReference type="EMBL" id="LT629779">
    <property type="protein sequence ID" value="SDT57616.1"/>
    <property type="molecule type" value="Genomic_DNA"/>
</dbReference>
<organism evidence="2 3">
    <name type="scientific">Pseudarthrobacter equi</name>
    <dbReference type="NCBI Taxonomy" id="728066"/>
    <lineage>
        <taxon>Bacteria</taxon>
        <taxon>Bacillati</taxon>
        <taxon>Actinomycetota</taxon>
        <taxon>Actinomycetes</taxon>
        <taxon>Micrococcales</taxon>
        <taxon>Micrococcaceae</taxon>
        <taxon>Pseudarthrobacter</taxon>
    </lineage>
</organism>
<feature type="region of interest" description="Disordered" evidence="1">
    <location>
        <begin position="247"/>
        <end position="274"/>
    </location>
</feature>
<evidence type="ECO:0000256" key="1">
    <source>
        <dbReference type="SAM" id="MobiDB-lite"/>
    </source>
</evidence>
<dbReference type="Proteomes" id="UP000198751">
    <property type="component" value="Chromosome I"/>
</dbReference>
<dbReference type="AlphaFoldDB" id="A0A1H2BIK2"/>
<name>A0A1H2BIK2_9MICC</name>
<accession>A0A1H2BIK2</accession>
<proteinExistence type="predicted"/>
<keyword evidence="3" id="KW-1185">Reference proteome</keyword>
<gene>
    <name evidence="2" type="ORF">SAMN04489743_3693</name>
</gene>
<feature type="compositionally biased region" description="Low complexity" evidence="1">
    <location>
        <begin position="189"/>
        <end position="203"/>
    </location>
</feature>
<reference evidence="3" key="1">
    <citation type="submission" date="2016-10" db="EMBL/GenBank/DDBJ databases">
        <authorList>
            <person name="Varghese N."/>
            <person name="Submissions S."/>
        </authorList>
    </citation>
    <scope>NUCLEOTIDE SEQUENCE [LARGE SCALE GENOMIC DNA]</scope>
    <source>
        <strain evidence="3">IMMIB L-1606</strain>
    </source>
</reference>
<evidence type="ECO:0000313" key="2">
    <source>
        <dbReference type="EMBL" id="SDT57616.1"/>
    </source>
</evidence>
<sequence length="274" mass="28850">MAAAVEGAGLGRRVRQLVQLAEGVVVPAGLPLVEQADPGAHTLRRRVGGVGYRHHFGQAACERVAEDRRRGLGGVALSPVVRVEVPADLRVARGLQGSSAPDAGMDLRSSVPASAGRLCPGIFGCAGFVCCAGFDGWAVPFSRTAQTAWTGWSMARHARMRSSASPRSAITRGGFPMKRCTSQREYRSSTKSASSGSQGRRISRSVSRFSTPFIVPVIAPEAMLFDVGLVGGRFRQPACVPTAWARGWVPEPDRSSTGEAPGMPQPDTAGRPSA</sequence>
<evidence type="ECO:0000313" key="3">
    <source>
        <dbReference type="Proteomes" id="UP000198751"/>
    </source>
</evidence>
<feature type="region of interest" description="Disordered" evidence="1">
    <location>
        <begin position="180"/>
        <end position="203"/>
    </location>
</feature>
<protein>
    <submittedName>
        <fullName evidence="2">Uncharacterized protein</fullName>
    </submittedName>
</protein>